<organism evidence="2">
    <name type="scientific">Tanacetum cinerariifolium</name>
    <name type="common">Dalmatian daisy</name>
    <name type="synonym">Chrysanthemum cinerariifolium</name>
    <dbReference type="NCBI Taxonomy" id="118510"/>
    <lineage>
        <taxon>Eukaryota</taxon>
        <taxon>Viridiplantae</taxon>
        <taxon>Streptophyta</taxon>
        <taxon>Embryophyta</taxon>
        <taxon>Tracheophyta</taxon>
        <taxon>Spermatophyta</taxon>
        <taxon>Magnoliopsida</taxon>
        <taxon>eudicotyledons</taxon>
        <taxon>Gunneridae</taxon>
        <taxon>Pentapetalae</taxon>
        <taxon>asterids</taxon>
        <taxon>campanulids</taxon>
        <taxon>Asterales</taxon>
        <taxon>Asteraceae</taxon>
        <taxon>Asteroideae</taxon>
        <taxon>Anthemideae</taxon>
        <taxon>Anthemidinae</taxon>
        <taxon>Tanacetum</taxon>
    </lineage>
</organism>
<proteinExistence type="predicted"/>
<protein>
    <recommendedName>
        <fullName evidence="3">Reverse transcriptase domain-containing protein</fullName>
    </recommendedName>
</protein>
<evidence type="ECO:0000256" key="1">
    <source>
        <dbReference type="SAM" id="MobiDB-lite"/>
    </source>
</evidence>
<feature type="region of interest" description="Disordered" evidence="1">
    <location>
        <begin position="266"/>
        <end position="286"/>
    </location>
</feature>
<dbReference type="EMBL" id="BKCJ010001629">
    <property type="protein sequence ID" value="GEU42884.1"/>
    <property type="molecule type" value="Genomic_DNA"/>
</dbReference>
<name>A0A6L2K4T4_TANCI</name>
<accession>A0A6L2K4T4</accession>
<evidence type="ECO:0000313" key="2">
    <source>
        <dbReference type="EMBL" id="GEU42884.1"/>
    </source>
</evidence>
<reference evidence="2" key="1">
    <citation type="journal article" date="2019" name="Sci. Rep.">
        <title>Draft genome of Tanacetum cinerariifolium, the natural source of mosquito coil.</title>
        <authorList>
            <person name="Yamashiro T."/>
            <person name="Shiraishi A."/>
            <person name="Satake H."/>
            <person name="Nakayama K."/>
        </authorList>
    </citation>
    <scope>NUCLEOTIDE SEQUENCE</scope>
</reference>
<feature type="compositionally biased region" description="Polar residues" evidence="1">
    <location>
        <begin position="269"/>
        <end position="278"/>
    </location>
</feature>
<evidence type="ECO:0008006" key="3">
    <source>
        <dbReference type="Google" id="ProtNLM"/>
    </source>
</evidence>
<dbReference type="AlphaFoldDB" id="A0A6L2K4T4"/>
<sequence length="437" mass="49729">MCSITKEIEGSLVYNRDENEIFQDFLNTFESSNDNTNVINAPQEPFVFNQDPDENSSQSPPHINHHCCYGCGDSLDGIFYQQCTCESCGNSAHIGYNCLPKVLIISNPEPCYNQNVDEFPQTLPSLHSACYSRDESLFTYDSNLNFVDDSPNLPPQPPTYSYEFCENNAHYGHDCPPQTFQAWLQQQVVNLDSYTPEPSQYRKIPIYYDDDDDEESSTPLRDIIISKLPSCIAITPVLSTEKPKDSLIMGDEHLDTIPEKESDKFIKSSGKNLVPNPSESEDLSDIERRSEGNLFEPFFDEEIISINIDSHHFNAESDLRESLLNQDSLIISSPKIDSLLEEFFGELAHIDLISPGINEADFDPEEKFVLLRNCDSLMEEIDIFLALDDSIPPDIENDNYDSEGDILFLEELLSNDPIYFLIISHFILMFHHPLVLL</sequence>
<gene>
    <name evidence="2" type="ORF">Tci_014862</name>
</gene>
<comment type="caution">
    <text evidence="2">The sequence shown here is derived from an EMBL/GenBank/DDBJ whole genome shotgun (WGS) entry which is preliminary data.</text>
</comment>